<feature type="domain" description="Methyltransferase" evidence="1">
    <location>
        <begin position="44"/>
        <end position="181"/>
    </location>
</feature>
<dbReference type="Gene3D" id="2.20.25.110">
    <property type="entry name" value="S-adenosyl-L-methionine-dependent methyltransferases"/>
    <property type="match status" value="1"/>
</dbReference>
<protein>
    <submittedName>
        <fullName evidence="2">Class I SAM-dependent methyltransferase</fullName>
    </submittedName>
</protein>
<dbReference type="Proteomes" id="UP000652681">
    <property type="component" value="Unassembled WGS sequence"/>
</dbReference>
<dbReference type="PANTHER" id="PTHR43861:SF1">
    <property type="entry name" value="TRANS-ACONITATE 2-METHYLTRANSFERASE"/>
    <property type="match status" value="1"/>
</dbReference>
<proteinExistence type="predicted"/>
<dbReference type="CDD" id="cd02440">
    <property type="entry name" value="AdoMet_MTases"/>
    <property type="match status" value="1"/>
</dbReference>
<dbReference type="Pfam" id="PF13847">
    <property type="entry name" value="Methyltransf_31"/>
    <property type="match status" value="1"/>
</dbReference>
<dbReference type="AlphaFoldDB" id="A0A8J6PDK3"/>
<dbReference type="EMBL" id="JACVEL010000001">
    <property type="protein sequence ID" value="MBC9811450.1"/>
    <property type="molecule type" value="Genomic_DNA"/>
</dbReference>
<evidence type="ECO:0000259" key="1">
    <source>
        <dbReference type="Pfam" id="PF13847"/>
    </source>
</evidence>
<dbReference type="GO" id="GO:0008168">
    <property type="term" value="F:methyltransferase activity"/>
    <property type="evidence" value="ECO:0007669"/>
    <property type="project" value="UniProtKB-KW"/>
</dbReference>
<dbReference type="RefSeq" id="WP_163493010.1">
    <property type="nucleotide sequence ID" value="NZ_JACVEL010000001.1"/>
</dbReference>
<dbReference type="InterPro" id="IPR029063">
    <property type="entry name" value="SAM-dependent_MTases_sf"/>
</dbReference>
<dbReference type="PANTHER" id="PTHR43861">
    <property type="entry name" value="TRANS-ACONITATE 2-METHYLTRANSFERASE-RELATED"/>
    <property type="match status" value="1"/>
</dbReference>
<dbReference type="InterPro" id="IPR025714">
    <property type="entry name" value="Methyltranfer_dom"/>
</dbReference>
<comment type="caution">
    <text evidence="2">The sequence shown here is derived from an EMBL/GenBank/DDBJ whole genome shotgun (WGS) entry which is preliminary data.</text>
</comment>
<dbReference type="GO" id="GO:0032259">
    <property type="term" value="P:methylation"/>
    <property type="evidence" value="ECO:0007669"/>
    <property type="project" value="UniProtKB-KW"/>
</dbReference>
<dbReference type="SUPFAM" id="SSF53335">
    <property type="entry name" value="S-adenosyl-L-methionine-dependent methyltransferases"/>
    <property type="match status" value="1"/>
</dbReference>
<organism evidence="2 3">
    <name type="scientific">Taishania pollutisoli</name>
    <dbReference type="NCBI Taxonomy" id="2766479"/>
    <lineage>
        <taxon>Bacteria</taxon>
        <taxon>Pseudomonadati</taxon>
        <taxon>Bacteroidota</taxon>
        <taxon>Flavobacteriia</taxon>
        <taxon>Flavobacteriales</taxon>
        <taxon>Crocinitomicaceae</taxon>
        <taxon>Taishania</taxon>
    </lineage>
</organism>
<dbReference type="Gene3D" id="3.40.50.150">
    <property type="entry name" value="Vaccinia Virus protein VP39"/>
    <property type="match status" value="1"/>
</dbReference>
<evidence type="ECO:0000313" key="2">
    <source>
        <dbReference type="EMBL" id="MBC9811450.1"/>
    </source>
</evidence>
<keyword evidence="2" id="KW-0808">Transferase</keyword>
<name>A0A8J6PDK3_9FLAO</name>
<evidence type="ECO:0000313" key="3">
    <source>
        <dbReference type="Proteomes" id="UP000652681"/>
    </source>
</evidence>
<reference evidence="2" key="1">
    <citation type="submission" date="2020-09" db="EMBL/GenBank/DDBJ databases">
        <title>Taishania pollutisoli gen. nov., sp. nov., Isolated from Tetrabromobisphenol A-Contaminated Soil.</title>
        <authorList>
            <person name="Chen Q."/>
        </authorList>
    </citation>
    <scope>NUCLEOTIDE SEQUENCE</scope>
    <source>
        <strain evidence="2">CZZ-1</strain>
    </source>
</reference>
<keyword evidence="2" id="KW-0489">Methyltransferase</keyword>
<sequence>MENVNWFESWFDTSYYHTLYKNRDNKEAERFISNLVDYIQLPPHSRVLDLACGKGRHSITLFTHGYEVLGVDLSPHSIDHAEYFSNEHLQFRVHDMREVIPGEQFDGVFNLFTSFGYFDSSDDNKKVLHAVHEMLNPQGILLIDFMNASKVIANLVREETKVVDGITFHITRNYDGQHIFKYIRFEAEGTEHNYMERVQALQSADFEFLLDTCGFDLIRTFGNFDLGSFDETTSDRLILLARKR</sequence>
<keyword evidence="3" id="KW-1185">Reference proteome</keyword>
<accession>A0A8J6PDK3</accession>
<gene>
    <name evidence="2" type="ORF">H9Y05_03080</name>
</gene>